<evidence type="ECO:0000313" key="1">
    <source>
        <dbReference type="EMBL" id="TBN48715.1"/>
    </source>
</evidence>
<dbReference type="Pfam" id="PF10098">
    <property type="entry name" value="DUF2336"/>
    <property type="match status" value="1"/>
</dbReference>
<gene>
    <name evidence="1" type="ORF">EYR15_14110</name>
</gene>
<keyword evidence="2" id="KW-1185">Reference proteome</keyword>
<dbReference type="InterPro" id="IPR019285">
    <property type="entry name" value="DUF2336"/>
</dbReference>
<accession>A0A4Q9GIM4</accession>
<dbReference type="OrthoDB" id="9798569at2"/>
<dbReference type="AlphaFoldDB" id="A0A4Q9GIM4"/>
<dbReference type="RefSeq" id="WP_131004199.1">
    <property type="nucleotide sequence ID" value="NZ_JBHSZR010000009.1"/>
</dbReference>
<dbReference type="EMBL" id="SIUB01000007">
    <property type="protein sequence ID" value="TBN48715.1"/>
    <property type="molecule type" value="Genomic_DNA"/>
</dbReference>
<evidence type="ECO:0000313" key="2">
    <source>
        <dbReference type="Proteomes" id="UP000291613"/>
    </source>
</evidence>
<comment type="caution">
    <text evidence="1">The sequence shown here is derived from an EMBL/GenBank/DDBJ whole genome shotgun (WGS) entry which is preliminary data.</text>
</comment>
<organism evidence="1 2">
    <name type="scientific">Hansschlegelia quercus</name>
    <dbReference type="NCBI Taxonomy" id="2528245"/>
    <lineage>
        <taxon>Bacteria</taxon>
        <taxon>Pseudomonadati</taxon>
        <taxon>Pseudomonadota</taxon>
        <taxon>Alphaproteobacteria</taxon>
        <taxon>Hyphomicrobiales</taxon>
        <taxon>Methylopilaceae</taxon>
        <taxon>Hansschlegelia</taxon>
    </lineage>
</organism>
<sequence length="379" mass="40282">MIVERYLEWAASAPAHLRAEAAGALARSYLHGGLEQPVRRDLGEALLRCLDDPAFEVRLVIARTFASSANAPHPIILALAQDVAEIALPVLTRSPVLADFELVDLAALGGANAQCAIASRARVSAPVAAALGEIGSASACEALMRNGGATLTLFTVQRIAERHGGDAGVRNALLARDDLTPELRQTVMRAFALSLSSFVAERGWLGADRACRAAEDACDRGAIVIAAEARDARDFVLHLANRGEFSPSLALRALLSGRQSLFEASLSALSGQDPKRVAGFVRAFEGRGFEALYRDAGFPASALPVFRAALSAAREIGFVDDESGRSELSRRMVERALTACEGTDLEAQPLFALLRRFSAEAAREEARRAIPAPPFSRAA</sequence>
<proteinExistence type="predicted"/>
<reference evidence="1 2" key="1">
    <citation type="submission" date="2019-02" db="EMBL/GenBank/DDBJ databases">
        <title>Hansschlegelia quercus sp. nov., a novel methylotrophic bacterium from buds of oak (Quercus robur L.).</title>
        <authorList>
            <person name="Agafonova N.V."/>
            <person name="Kaparullina E.N."/>
            <person name="Grouzdev D.S."/>
            <person name="Doronina N.V."/>
        </authorList>
    </citation>
    <scope>NUCLEOTIDE SEQUENCE [LARGE SCALE GENOMIC DNA]</scope>
    <source>
        <strain evidence="1 2">Dub</strain>
    </source>
</reference>
<dbReference type="PIRSF" id="PIRSF035865">
    <property type="entry name" value="UCP035865"/>
    <property type="match status" value="1"/>
</dbReference>
<protein>
    <submittedName>
        <fullName evidence="1">DUF2336 domain-containing protein</fullName>
    </submittedName>
</protein>
<dbReference type="Proteomes" id="UP000291613">
    <property type="component" value="Unassembled WGS sequence"/>
</dbReference>
<name>A0A4Q9GIM4_9HYPH</name>
<dbReference type="InterPro" id="IPR014598">
    <property type="entry name" value="UCP035865"/>
</dbReference>